<reference evidence="3 4" key="1">
    <citation type="journal article" date="2005" name="Nat. Biotechnol.">
        <title>The genome sequence of the ethanologenic bacterium Zymomonas mobilis ZM4.</title>
        <authorList>
            <person name="Seo J.S."/>
            <person name="Chong H."/>
            <person name="Park H.S."/>
            <person name="Yoon K.O."/>
            <person name="Jung C."/>
            <person name="Kim J.J."/>
            <person name="Hong J.H."/>
            <person name="Kim H."/>
            <person name="Kim J.H."/>
            <person name="Kil J.I."/>
            <person name="Park C.J."/>
            <person name="Oh H.M."/>
            <person name="Lee J.S."/>
            <person name="Jin S.J."/>
            <person name="Um H.W."/>
            <person name="Lee H.J."/>
            <person name="Oh S.J."/>
            <person name="Kim J.Y."/>
            <person name="Kang H.L."/>
            <person name="Lee S.Y."/>
            <person name="Lee K.J."/>
            <person name="Kang H.S."/>
        </authorList>
    </citation>
    <scope>NUCLEOTIDE SEQUENCE [LARGE SCALE GENOMIC DNA]</scope>
    <source>
        <strain evidence="4">ATCC 31821 / ZM4 / CP4</strain>
    </source>
</reference>
<reference evidence="3 4" key="2">
    <citation type="journal article" date="2009" name="Nat. Biotechnol.">
        <title>Improved genome annotation for Zymomonas mobilis.</title>
        <authorList>
            <person name="Yang S."/>
            <person name="Pappas K.M."/>
            <person name="Hauser L.J."/>
            <person name="Land M.L."/>
            <person name="Chen G.L."/>
            <person name="Hurst G.B."/>
            <person name="Pan C."/>
            <person name="Kouvelis V.N."/>
            <person name="Typas M.A."/>
            <person name="Pelletier D.A."/>
            <person name="Klingeman D.M."/>
            <person name="Chang Y.J."/>
            <person name="Samatova N.F."/>
            <person name="Brown S.D."/>
        </authorList>
    </citation>
    <scope>NUCLEOTIDE SEQUENCE [LARGE SCALE GENOMIC DNA]</scope>
    <source>
        <strain evidence="4">ATCC 31821 / ZM4 / CP4</strain>
    </source>
</reference>
<dbReference type="KEGG" id="zmo:ZMO1461"/>
<dbReference type="Proteomes" id="UP000001173">
    <property type="component" value="Chromosome"/>
</dbReference>
<dbReference type="InterPro" id="IPR050249">
    <property type="entry name" value="Pseudomonas-type_ThrB"/>
</dbReference>
<dbReference type="PANTHER" id="PTHR21064:SF6">
    <property type="entry name" value="AMINOGLYCOSIDE PHOSPHOTRANSFERASE DOMAIN-CONTAINING PROTEIN"/>
    <property type="match status" value="1"/>
</dbReference>
<dbReference type="HOGENOM" id="CLU_060540_0_0_5"/>
<dbReference type="Gene3D" id="3.90.1200.10">
    <property type="match status" value="1"/>
</dbReference>
<evidence type="ECO:0000259" key="2">
    <source>
        <dbReference type="Pfam" id="PF01636"/>
    </source>
</evidence>
<dbReference type="EMBL" id="AE008692">
    <property type="protein sequence ID" value="AAV90085.1"/>
    <property type="molecule type" value="Genomic_DNA"/>
</dbReference>
<dbReference type="Gene3D" id="3.30.200.20">
    <property type="entry name" value="Phosphorylase Kinase, domain 1"/>
    <property type="match status" value="1"/>
</dbReference>
<evidence type="ECO:0000313" key="4">
    <source>
        <dbReference type="Proteomes" id="UP000001173"/>
    </source>
</evidence>
<dbReference type="InterPro" id="IPR011009">
    <property type="entry name" value="Kinase-like_dom_sf"/>
</dbReference>
<dbReference type="eggNOG" id="COG2334">
    <property type="taxonomic scope" value="Bacteria"/>
</dbReference>
<comment type="similarity">
    <text evidence="1">Belongs to the pseudomonas-type ThrB family.</text>
</comment>
<accession>Q5NMH5</accession>
<dbReference type="Pfam" id="PF01636">
    <property type="entry name" value="APH"/>
    <property type="match status" value="1"/>
</dbReference>
<organism evidence="3 4">
    <name type="scientific">Zymomonas mobilis subsp. mobilis (strain ATCC 31821 / ZM4 / CP4)</name>
    <dbReference type="NCBI Taxonomy" id="264203"/>
    <lineage>
        <taxon>Bacteria</taxon>
        <taxon>Pseudomonadati</taxon>
        <taxon>Pseudomonadota</taxon>
        <taxon>Alphaproteobacteria</taxon>
        <taxon>Sphingomonadales</taxon>
        <taxon>Zymomonadaceae</taxon>
        <taxon>Zymomonas</taxon>
    </lineage>
</organism>
<dbReference type="SUPFAM" id="SSF56112">
    <property type="entry name" value="Protein kinase-like (PK-like)"/>
    <property type="match status" value="1"/>
</dbReference>
<proteinExistence type="inferred from homology"/>
<dbReference type="AlphaFoldDB" id="Q5NMH5"/>
<dbReference type="InterPro" id="IPR002575">
    <property type="entry name" value="Aminoglycoside_PTrfase"/>
</dbReference>
<gene>
    <name evidence="3" type="ordered locus">ZMO1461</name>
</gene>
<name>Q5NMH5_ZYMMO</name>
<dbReference type="PANTHER" id="PTHR21064">
    <property type="entry name" value="AMINOGLYCOSIDE PHOSPHOTRANSFERASE DOMAIN-CONTAINING PROTEIN-RELATED"/>
    <property type="match status" value="1"/>
</dbReference>
<keyword evidence="4" id="KW-1185">Reference proteome</keyword>
<protein>
    <submittedName>
        <fullName evidence="3">Aminoglycoside phosphotransferase</fullName>
    </submittedName>
</protein>
<dbReference type="RefSeq" id="WP_011241239.1">
    <property type="nucleotide sequence ID" value="NC_006526.2"/>
</dbReference>
<dbReference type="STRING" id="264203.ZMO1461"/>
<evidence type="ECO:0000256" key="1">
    <source>
        <dbReference type="ARBA" id="ARBA00038240"/>
    </source>
</evidence>
<dbReference type="GO" id="GO:0009088">
    <property type="term" value="P:threonine biosynthetic process"/>
    <property type="evidence" value="ECO:0007669"/>
    <property type="project" value="TreeGrafter"/>
</dbReference>
<evidence type="ECO:0000313" key="3">
    <source>
        <dbReference type="EMBL" id="AAV90085.1"/>
    </source>
</evidence>
<dbReference type="GO" id="GO:0004413">
    <property type="term" value="F:homoserine kinase activity"/>
    <property type="evidence" value="ECO:0007669"/>
    <property type="project" value="TreeGrafter"/>
</dbReference>
<feature type="domain" description="Aminoglycoside phosphotransferase" evidence="2">
    <location>
        <begin position="61"/>
        <end position="282"/>
    </location>
</feature>
<sequence>MSNFLKTAKDESHGFGYDARPVDWPSLTASEVQTVLLHYGIAPDNTKLEWHSPRPFSAAARIQTSTGKFFLKRHFSKLRSVFDLQEEHAFIEHLKKKNISVPSILKHIGGKTALALGDWVYEIHHIAKGIDLYGNALSWTPFLNNQDSFEAGVALGHFLNASADFTAPARKTTLLISSFHFFESDDPLRAISLNIEKRPALSQWLSDKNWEQNIYEILIKPFFSGVKSWINNEPLLWTHGDWHASNLLWSPAGQKRQVESILDFGLSDRTFALFDIATAIERSGISWLDLEKKTSLNIYWEQIDQFLLGYQNIRLTPYLGPKLATLLPIVHLDFALSEIEYFIGLLNDEDAANAAYEGYLLGHAKWFLSTEGQRLLTQLKSWGS</sequence>